<name>A0A927GGN1_9BACT</name>
<proteinExistence type="predicted"/>
<evidence type="ECO:0000313" key="3">
    <source>
        <dbReference type="Proteomes" id="UP000653797"/>
    </source>
</evidence>
<keyword evidence="1" id="KW-1133">Transmembrane helix</keyword>
<keyword evidence="1" id="KW-0472">Membrane</keyword>
<reference evidence="2" key="1">
    <citation type="submission" date="2020-09" db="EMBL/GenBank/DDBJ databases">
        <authorList>
            <person name="Kim M.K."/>
        </authorList>
    </citation>
    <scope>NUCLEOTIDE SEQUENCE</scope>
    <source>
        <strain evidence="2">BT704</strain>
    </source>
</reference>
<dbReference type="EMBL" id="JACXAA010000015">
    <property type="protein sequence ID" value="MBD2756878.1"/>
    <property type="molecule type" value="Genomic_DNA"/>
</dbReference>
<gene>
    <name evidence="2" type="ORF">IC230_28625</name>
</gene>
<comment type="caution">
    <text evidence="2">The sequence shown here is derived from an EMBL/GenBank/DDBJ whole genome shotgun (WGS) entry which is preliminary data.</text>
</comment>
<feature type="transmembrane region" description="Helical" evidence="1">
    <location>
        <begin position="85"/>
        <end position="102"/>
    </location>
</feature>
<protein>
    <submittedName>
        <fullName evidence="2">Uncharacterized protein</fullName>
    </submittedName>
</protein>
<organism evidence="2 3">
    <name type="scientific">Spirosoma validum</name>
    <dbReference type="NCBI Taxonomy" id="2771355"/>
    <lineage>
        <taxon>Bacteria</taxon>
        <taxon>Pseudomonadati</taxon>
        <taxon>Bacteroidota</taxon>
        <taxon>Cytophagia</taxon>
        <taxon>Cytophagales</taxon>
        <taxon>Cytophagaceae</taxon>
        <taxon>Spirosoma</taxon>
    </lineage>
</organism>
<feature type="transmembrane region" description="Helical" evidence="1">
    <location>
        <begin position="57"/>
        <end position="78"/>
    </location>
</feature>
<evidence type="ECO:0000256" key="1">
    <source>
        <dbReference type="SAM" id="Phobius"/>
    </source>
</evidence>
<keyword evidence="1" id="KW-0812">Transmembrane</keyword>
<dbReference type="AlphaFoldDB" id="A0A927GGN1"/>
<dbReference type="RefSeq" id="WP_191042504.1">
    <property type="nucleotide sequence ID" value="NZ_JACXAA010000015.1"/>
</dbReference>
<evidence type="ECO:0000313" key="2">
    <source>
        <dbReference type="EMBL" id="MBD2756878.1"/>
    </source>
</evidence>
<sequence length="139" mass="15982">MTPAIKNKFLILIPAYWACLFDEAITIVHQPAAYWNGNLNRANEANPIGALFMKSHVSGIFLLSILWLIAIGVIGYFLPLRYLKIFAVFVLLAHTWGAASWLSQFYGFWYVIFFVLINSILFVRIDEVYSRRLQGIAHR</sequence>
<keyword evidence="3" id="KW-1185">Reference proteome</keyword>
<accession>A0A927GGN1</accession>
<feature type="transmembrane region" description="Helical" evidence="1">
    <location>
        <begin position="108"/>
        <end position="125"/>
    </location>
</feature>
<dbReference type="Proteomes" id="UP000653797">
    <property type="component" value="Unassembled WGS sequence"/>
</dbReference>